<dbReference type="InterPro" id="IPR055401">
    <property type="entry name" value="CEMIP_beta-hel_dom"/>
</dbReference>
<dbReference type="PANTHER" id="PTHR15535">
    <property type="entry name" value="TRANSMEMBRANE PROTEIN 2-RELATED"/>
    <property type="match status" value="1"/>
</dbReference>
<keyword evidence="3" id="KW-0812">Transmembrane</keyword>
<reference evidence="5 6" key="1">
    <citation type="submission" date="2021-04" db="EMBL/GenBank/DDBJ databases">
        <authorList>
            <person name="Bliznina A."/>
        </authorList>
    </citation>
    <scope>NUCLEOTIDE SEQUENCE [LARGE SCALE GENOMIC DNA]</scope>
</reference>
<dbReference type="Pfam" id="PF10162">
    <property type="entry name" value="G8"/>
    <property type="match status" value="1"/>
</dbReference>
<sequence>MRLFPSLLATVLAHHDHKKPNPFSDEDLDKYGDLSRKQWKQIYSDLDPSFSKNPDEFFRKFKRQRFNTGRSDKRRRPKWNNNNGATARNYKYPSNAWDLSGVCPDEAAVTEGGETWDYPFGDVTIANRTVIVDADVNTGVVKVDEGGKLIFKDLGDGADPITFRALALKSENGGEIWAGSRSCRYQGRLDITLYGDEDAMDSDMGVKYLHADEGGVIELHGKEKHHWTHLEEHLFKDSVAAEQLQWLQDRTNDDAFPDIDNRAGFRMVFHVLSKEGDLKDTFSVSDGQTDGLFDFLAQFNDEEIILFFTDFKYELTDTFVNILAARGFPASHFDTIFASDHSKVYSQVAGVLSLVDMSSDMKFLSPPDGKMVHPMVDTVGPVALGGEKSGFDFQFDYSATWSLKNGNDPLSVNADTFESWLLDLEAFAWAKQLFNSMETTVKYSESSQGEAQKIVLTDDVSSWEVGDVIVVAATGKDPHHSERFTIQDCPDCLPNEVLLDRPANYTHWGRIDSETGVDQRAEVGLLSRNIRFFGELEDTGCVYARTREQLDSDSPNRQNNWCDYLNEMSGEDTDRHGAHMVGTKRFKNFHVSHIEIFNAGQPRLARYPMHWHHAGYVGEMGGYQDPSSAISLSIHDCFSRFVTVHGTHEAIVQNNVGHLTHGHGYFLEDGFETYNHVIGNLGIGVKPGIILPSDRHFSICADTNDQLEGYIPDATIACEGLSVFWIAHPHNYIHDNAAVGGNAGFWVFTHTASDKYGYEAIPVDPDTGRREWRNNKASGAYWGFVFDWHVQDEGVSEEFPQAQFSMLRDGPTYAAMNEEWDNENFDPTSDDRAIADMRPNIWTSPNGNWADQYFVGFKMHHINNKNTIAGSSNHLEGWQVSDCRKGYEFKQTANSIGATRSIKDSIFVGHSKNTGHQRCERLRDDASNQRVSIDLTTPITCPSGQQDSGPFYPKPNSFDNWSYHWYKPEGGVYRQGITRQDEPNPAITFEDSLNPSFIENNRFYNFNSKQSGDTEAVRSIFAPRESDGENFFQLMENYIIKNNTYVNVDRVFPLTVEDSENAYGVADLDGEITGAPGYVFNTRVSTVSTDCDVVDINDELEQTNVKWCPFSTKTGKLLLEPRNDDDVIANTGQRGYNVQNYKNGEVFSLNSDQINRGDAEVVIEPFQTYSIQTLNAAPATRVVIRMTNAGKDDWYRISWCAGTNATTEIQTGRKFIRDDMETYDVRRNNNEVPIATVASFDELNSEAATDGEIIIFDDHASSGWIHARINVVSDRTAGGTLVDDLGESYSIAASAFSYDNGLRASQWHFNPADGSTFVEIRDNSGIDHGVVSCPAFDDGSSLETNELTLRMEYLLEHPEKVTPRFLFELYTYNYQRTLFEKVLNDKTDDAIRKVKAGLCGAVKYDEERPNLGIFIELLNIFDDDFLSDKSFVETRREEWFLNPDKPIMNMPWILPETWKAEEEAFREGDRDRDRNHIPEPNEERVELCGTGLVLRELAMWSVLFNNWECLEMIRDHVKDGLEIDDKYSGPAVASVLGFDLGIALILENCLIQGEIYMTNSMSVLKGSFRELQEEIEEYTVKLVDACYSVDSELCSYLIRVENRHWGKRTALALAEKARLKKFMSTHAVQDLLDQIWTGAMEPASNFTLFVCTICPLLVPFFMKSSKNPFIDRIPWLKSGFCWSGQQYPNPVSSRQNVGTNKGYDPGFLMMIANYCTSPLFTMIVEAVFYLGFLALFAFVILQEFCIRVGFYEYILIAWMISIQAERISKFIAIPHMSKRSKIRLILRDPWNILYSFSFVCFVVGLIFRTVGVISYETIYENNVQAFKDLEIYDEEGKKIGIDLFDEGDGNWTKFKEDYKFSSISAFLSNDANPLYNETTISRAARDFVDNNYGMYPLKYISAKKDHPGIINYCPLGILTNDIFVDASFMKWAQIFYAMTFVAMSMAFLQFYNIHRRLGPLVISIMGMMVDLIMFIFILAMFLVPYGVVTTGLMHPNEHRLAATMEGVFFKPILNLYGDLIMSEYTEYEHNDDLQGCVSAEDIRAITTTNDIYGGFGYVQMTELMKNFTHEWERELKLWNECTPSHMSQLTAFYLMNYDCDFGEESGIDEITCEFHKGKNTEDEDGVIKKAGIKETVTLIDIFGECFDRVRVLKVDNDLINKTEKYETTYAYLFDDPGGPFDDFIQKIDGANSSHYDYYVFSPWEQILPEDKDDQNNATTAAPEITLDPSTENVTTAEATTDETESAQNGTDSAVLELETELDKAKNDAVKIITDKLRRNALKDIIEIFPVPSIYTFNNSYIDDGVKKEEIIPTNVGIVSERLKLNIFERRITKELDIQFNDVLPDCNAGSCFGSEAIVLGALMTYSFENDYKSKLGNNYNFKKKNFPTLAGMKDRYIQHKDLTVDMLLLEFFHDDDKDYVAVESGDEEEEVDELDQIEELDQGMISSNGLLLFYEKKFSRCPERYWINTLFLGLYMLVANVMLVNLLVALFATTYENVQEDADQIWKLKRFDVVMEYLHKDPIPTPIASIYHILKICKYFLYSLMASKKHRTIEIVCWPRVPGDHAVSLNKFPLECYPRADERQGDNTLDGLIKQCIASQNTQVEISRQEDEVEEEPEIVIAEVQSKIERLRNSVIELANMTRLKNKVYPSVVYEAEN</sequence>
<dbReference type="SMART" id="SM01225">
    <property type="entry name" value="G8"/>
    <property type="match status" value="1"/>
</dbReference>
<keyword evidence="6" id="KW-1185">Reference proteome</keyword>
<dbReference type="PANTHER" id="PTHR15535:SF17">
    <property type="entry name" value="TRANSMEMBRANE PROTEIN"/>
    <property type="match status" value="1"/>
</dbReference>
<feature type="transmembrane region" description="Helical" evidence="3">
    <location>
        <begin position="1934"/>
        <end position="1953"/>
    </location>
</feature>
<feature type="region of interest" description="Disordered" evidence="2">
    <location>
        <begin position="68"/>
        <end position="87"/>
    </location>
</feature>
<gene>
    <name evidence="5" type="ORF">OKIOD_LOCUS11303</name>
</gene>
<feature type="region of interest" description="Disordered" evidence="2">
    <location>
        <begin position="2209"/>
        <end position="2250"/>
    </location>
</feature>
<organism evidence="5 6">
    <name type="scientific">Oikopleura dioica</name>
    <name type="common">Tunicate</name>
    <dbReference type="NCBI Taxonomy" id="34765"/>
    <lineage>
        <taxon>Eukaryota</taxon>
        <taxon>Metazoa</taxon>
        <taxon>Chordata</taxon>
        <taxon>Tunicata</taxon>
        <taxon>Appendicularia</taxon>
        <taxon>Copelata</taxon>
        <taxon>Oikopleuridae</taxon>
        <taxon>Oikopleura</taxon>
    </lineage>
</organism>
<name>A0ABN7SS00_OIKDI</name>
<dbReference type="PROSITE" id="PS51484">
    <property type="entry name" value="G8"/>
    <property type="match status" value="1"/>
</dbReference>
<accession>A0ABN7SS00</accession>
<keyword evidence="1" id="KW-0325">Glycoprotein</keyword>
<dbReference type="Proteomes" id="UP001158576">
    <property type="component" value="Chromosome 1"/>
</dbReference>
<feature type="transmembrane region" description="Helical" evidence="3">
    <location>
        <begin position="1960"/>
        <end position="1987"/>
    </location>
</feature>
<dbReference type="InterPro" id="IPR019316">
    <property type="entry name" value="G8_domain"/>
</dbReference>
<feature type="domain" description="G8" evidence="4">
    <location>
        <begin position="114"/>
        <end position="232"/>
    </location>
</feature>
<evidence type="ECO:0000256" key="2">
    <source>
        <dbReference type="SAM" id="MobiDB-lite"/>
    </source>
</evidence>
<feature type="transmembrane region" description="Helical" evidence="3">
    <location>
        <begin position="2465"/>
        <end position="2492"/>
    </location>
</feature>
<dbReference type="InterPro" id="IPR052252">
    <property type="entry name" value="CEMIP/CEMIP2"/>
</dbReference>
<keyword evidence="3" id="KW-0472">Membrane</keyword>
<evidence type="ECO:0000259" key="4">
    <source>
        <dbReference type="PROSITE" id="PS51484"/>
    </source>
</evidence>
<dbReference type="Pfam" id="PF24606">
    <property type="entry name" value="CEMIP_beta-hel"/>
    <property type="match status" value="1"/>
</dbReference>
<evidence type="ECO:0000256" key="1">
    <source>
        <dbReference type="ARBA" id="ARBA00023180"/>
    </source>
</evidence>
<evidence type="ECO:0000256" key="3">
    <source>
        <dbReference type="SAM" id="Phobius"/>
    </source>
</evidence>
<dbReference type="InterPro" id="IPR057366">
    <property type="entry name" value="TRPM-like"/>
</dbReference>
<feature type="transmembrane region" description="Helical" evidence="3">
    <location>
        <begin position="1719"/>
        <end position="1741"/>
    </location>
</feature>
<evidence type="ECO:0000313" key="6">
    <source>
        <dbReference type="Proteomes" id="UP001158576"/>
    </source>
</evidence>
<keyword evidence="3" id="KW-1133">Transmembrane helix</keyword>
<protein>
    <submittedName>
        <fullName evidence="5">Oidioi.mRNA.OKI2018_I69.chr1.g2538.t1.cds</fullName>
    </submittedName>
</protein>
<dbReference type="EMBL" id="OU015566">
    <property type="protein sequence ID" value="CAG5105885.1"/>
    <property type="molecule type" value="Genomic_DNA"/>
</dbReference>
<dbReference type="Pfam" id="PF25508">
    <property type="entry name" value="TRPM2"/>
    <property type="match status" value="1"/>
</dbReference>
<evidence type="ECO:0000313" key="5">
    <source>
        <dbReference type="EMBL" id="CAG5105885.1"/>
    </source>
</evidence>
<feature type="transmembrane region" description="Helical" evidence="3">
    <location>
        <begin position="1792"/>
        <end position="1815"/>
    </location>
</feature>
<proteinExistence type="predicted"/>